<gene>
    <name evidence="1" type="ORF">BECKH772A_GA0070896_100675</name>
    <name evidence="2" type="ORF">BECKH772B_GA0070898_100685</name>
    <name evidence="3" type="ORF">BECKH772C_GA0070978_100645</name>
</gene>
<protein>
    <submittedName>
        <fullName evidence="1">Uncharacterized protein</fullName>
    </submittedName>
</protein>
<organism evidence="1">
    <name type="scientific">Candidatus Kentrum eta</name>
    <dbReference type="NCBI Taxonomy" id="2126337"/>
    <lineage>
        <taxon>Bacteria</taxon>
        <taxon>Pseudomonadati</taxon>
        <taxon>Pseudomonadota</taxon>
        <taxon>Gammaproteobacteria</taxon>
        <taxon>Candidatus Kentrum</taxon>
    </lineage>
</organism>
<sequence length="149" mass="16976">MRVTVKDIGEIHGVAGLQEPFSRFPEYGRYRHGSMLLQFFFESTMVDWGFQDAFSGRIMGQIYLQLFLLCRSLSLSKRRSGKIERDIDGDSGVARRNDSATRPKARWRLGLKFVVGVMEAPKGLSGQSDKVELALTLRIPSWNKEHPLK</sequence>
<evidence type="ECO:0000313" key="3">
    <source>
        <dbReference type="EMBL" id="VFK01383.1"/>
    </source>
</evidence>
<dbReference type="EMBL" id="CAADFI010000068">
    <property type="protein sequence ID" value="VFJ94878.1"/>
    <property type="molecule type" value="Genomic_DNA"/>
</dbReference>
<dbReference type="AlphaFoldDB" id="A0A450UNR4"/>
<accession>A0A450UNR4</accession>
<proteinExistence type="predicted"/>
<name>A0A450UNR4_9GAMM</name>
<evidence type="ECO:0000313" key="1">
    <source>
        <dbReference type="EMBL" id="VFJ94181.1"/>
    </source>
</evidence>
<dbReference type="EMBL" id="CAADFJ010000064">
    <property type="protein sequence ID" value="VFK01383.1"/>
    <property type="molecule type" value="Genomic_DNA"/>
</dbReference>
<dbReference type="EMBL" id="CAADFG010000067">
    <property type="protein sequence ID" value="VFJ94181.1"/>
    <property type="molecule type" value="Genomic_DNA"/>
</dbReference>
<reference evidence="1" key="1">
    <citation type="submission" date="2019-02" db="EMBL/GenBank/DDBJ databases">
        <authorList>
            <person name="Gruber-Vodicka R. H."/>
            <person name="Seah K. B. B."/>
        </authorList>
    </citation>
    <scope>NUCLEOTIDE SEQUENCE</scope>
    <source>
        <strain evidence="3">BECK_SA2B12</strain>
        <strain evidence="1">BECK_SA2B15</strain>
        <strain evidence="2">BECK_SA2B20</strain>
    </source>
</reference>
<evidence type="ECO:0000313" key="2">
    <source>
        <dbReference type="EMBL" id="VFJ94878.1"/>
    </source>
</evidence>